<sequence length="567" mass="62078">MAEDRILIIGGVAAGPKVAARARRLLPDAEITVVDKGRYISYAGCGMPFYIDDQVGHFRELFSTGYGLPRDAEYFRNERGLNFLTRTEATAIDRVRKEVRLRNLETGQEETLGYDRLVLATGAESVMPRIEGTDLAGVFKFRDPGDAQAVKEYLETRNVQEAVVVGAGFIGIELAGALANLKLLTTVIEFQERILPLTFDSDMARLLEERLAAAHGIEFRTGERVIRLEGDDQGRVRRVHTDRGAYDAELVIVAVGVRPNVKLAREAGLAIGRTGAIAIDQHCRTSDPDIYACGDCVETTHRLTGEKVYSPFASAANRQGRVVADNLAGRPSIYRGVLGTAVLQAGSFNAGRTGLTEEQARKLGRQVVAGLAPQRDRTHYHPGSGMVILKVVADGESGRLLGVQGIGPGEVVKRIDVAAAVLHFGGTVNDLTELDLGYAPPFNTPVDPLQHTANALINKLEGIVETIGADELKAKLDANEDFVLLDVRLEKEAKYRKIDDPRRMLVTLSELRQRVEEVPRNKEIITICDIGVRSYEAYRLLRGAGFTKVRSVEGGMRTWPYGPASMF</sequence>
<dbReference type="KEGG" id="dau:Daud_0280"/>
<dbReference type="InterPro" id="IPR023753">
    <property type="entry name" value="FAD/NAD-binding_dom"/>
</dbReference>
<dbReference type="OrthoDB" id="9802028at2"/>
<protein>
    <submittedName>
        <fullName evidence="8">FAD-dependent pyridine nucleotide-disulphide oxidoreductase</fullName>
    </submittedName>
</protein>
<dbReference type="RefSeq" id="WP_012301433.1">
    <property type="nucleotide sequence ID" value="NC_010424.1"/>
</dbReference>
<dbReference type="STRING" id="477974.Daud_0280"/>
<dbReference type="InterPro" id="IPR036873">
    <property type="entry name" value="Rhodanese-like_dom_sf"/>
</dbReference>
<dbReference type="Pfam" id="PF00581">
    <property type="entry name" value="Rhodanese"/>
    <property type="match status" value="1"/>
</dbReference>
<evidence type="ECO:0000256" key="5">
    <source>
        <dbReference type="ARBA" id="ARBA00023002"/>
    </source>
</evidence>
<keyword evidence="6" id="KW-0676">Redox-active center</keyword>
<dbReference type="PRINTS" id="PR00411">
    <property type="entry name" value="PNDRDTASEI"/>
</dbReference>
<dbReference type="InterPro" id="IPR016156">
    <property type="entry name" value="FAD/NAD-linked_Rdtase_dimer_sf"/>
</dbReference>
<dbReference type="InterPro" id="IPR004099">
    <property type="entry name" value="Pyr_nucl-diS_OxRdtase_dimer"/>
</dbReference>
<dbReference type="InterPro" id="IPR050260">
    <property type="entry name" value="FAD-bd_OxRdtase"/>
</dbReference>
<evidence type="ECO:0000313" key="9">
    <source>
        <dbReference type="Proteomes" id="UP000008544"/>
    </source>
</evidence>
<keyword evidence="4" id="KW-0274">FAD</keyword>
<evidence type="ECO:0000256" key="3">
    <source>
        <dbReference type="ARBA" id="ARBA00022630"/>
    </source>
</evidence>
<dbReference type="PANTHER" id="PTHR43429">
    <property type="entry name" value="PYRIDINE NUCLEOTIDE-DISULFIDE OXIDOREDUCTASE DOMAIN-CONTAINING"/>
    <property type="match status" value="1"/>
</dbReference>
<dbReference type="SUPFAM" id="SSF55424">
    <property type="entry name" value="FAD/NAD-linked reductases, dimerisation (C-terminal) domain"/>
    <property type="match status" value="1"/>
</dbReference>
<keyword evidence="9" id="KW-1185">Reference proteome</keyword>
<dbReference type="eggNOG" id="COG0607">
    <property type="taxonomic scope" value="Bacteria"/>
</dbReference>
<dbReference type="Gene3D" id="3.50.50.60">
    <property type="entry name" value="FAD/NAD(P)-binding domain"/>
    <property type="match status" value="2"/>
</dbReference>
<reference evidence="9" key="1">
    <citation type="submission" date="2007-10" db="EMBL/GenBank/DDBJ databases">
        <title>Complete sequence of chromosome of Desulforudis audaxviator MP104C.</title>
        <authorList>
            <person name="Copeland A."/>
            <person name="Lucas S."/>
            <person name="Lapidus A."/>
            <person name="Barry K."/>
            <person name="Glavina del Rio T."/>
            <person name="Dalin E."/>
            <person name="Tice H."/>
            <person name="Bruce D."/>
            <person name="Pitluck S."/>
            <person name="Lowry S.R."/>
            <person name="Larimer F."/>
            <person name="Land M.L."/>
            <person name="Hauser L."/>
            <person name="Kyrpides N."/>
            <person name="Ivanova N.N."/>
            <person name="Richardson P."/>
        </authorList>
    </citation>
    <scope>NUCLEOTIDE SEQUENCE [LARGE SCALE GENOMIC DNA]</scope>
    <source>
        <strain evidence="9">MP104C</strain>
    </source>
</reference>
<evidence type="ECO:0000256" key="6">
    <source>
        <dbReference type="ARBA" id="ARBA00023284"/>
    </source>
</evidence>
<dbReference type="GO" id="GO:0016491">
    <property type="term" value="F:oxidoreductase activity"/>
    <property type="evidence" value="ECO:0007669"/>
    <property type="project" value="UniProtKB-KW"/>
</dbReference>
<dbReference type="PRINTS" id="PR00368">
    <property type="entry name" value="FADPNR"/>
</dbReference>
<comment type="cofactor">
    <cofactor evidence="1">
        <name>FAD</name>
        <dbReference type="ChEBI" id="CHEBI:57692"/>
    </cofactor>
</comment>
<gene>
    <name evidence="8" type="ordered locus">Daud_0280</name>
</gene>
<keyword evidence="5" id="KW-0560">Oxidoreductase</keyword>
<dbReference type="PROSITE" id="PS50206">
    <property type="entry name" value="RHODANESE_3"/>
    <property type="match status" value="1"/>
</dbReference>
<feature type="domain" description="Rhodanese" evidence="7">
    <location>
        <begin position="478"/>
        <end position="565"/>
    </location>
</feature>
<dbReference type="Pfam" id="PF02852">
    <property type="entry name" value="Pyr_redox_dim"/>
    <property type="match status" value="1"/>
</dbReference>
<evidence type="ECO:0000259" key="7">
    <source>
        <dbReference type="PROSITE" id="PS50206"/>
    </source>
</evidence>
<dbReference type="EMBL" id="CP000860">
    <property type="protein sequence ID" value="ACA58841.1"/>
    <property type="molecule type" value="Genomic_DNA"/>
</dbReference>
<dbReference type="SUPFAM" id="SSF52821">
    <property type="entry name" value="Rhodanese/Cell cycle control phosphatase"/>
    <property type="match status" value="1"/>
</dbReference>
<evidence type="ECO:0000256" key="4">
    <source>
        <dbReference type="ARBA" id="ARBA00022827"/>
    </source>
</evidence>
<dbReference type="SUPFAM" id="SSF51905">
    <property type="entry name" value="FAD/NAD(P)-binding domain"/>
    <property type="match status" value="1"/>
</dbReference>
<dbReference type="eggNOG" id="COG0446">
    <property type="taxonomic scope" value="Bacteria"/>
</dbReference>
<organism evidence="8 9">
    <name type="scientific">Desulforudis audaxviator (strain MP104C)</name>
    <dbReference type="NCBI Taxonomy" id="477974"/>
    <lineage>
        <taxon>Bacteria</taxon>
        <taxon>Bacillati</taxon>
        <taxon>Bacillota</taxon>
        <taxon>Clostridia</taxon>
        <taxon>Thermoanaerobacterales</taxon>
        <taxon>Candidatus Desulforudaceae</taxon>
        <taxon>Candidatus Desulforudis</taxon>
    </lineage>
</organism>
<evidence type="ECO:0000313" key="8">
    <source>
        <dbReference type="EMBL" id="ACA58841.1"/>
    </source>
</evidence>
<dbReference type="Gene3D" id="3.40.250.10">
    <property type="entry name" value="Rhodanese-like domain"/>
    <property type="match status" value="1"/>
</dbReference>
<keyword evidence="3" id="KW-0285">Flavoprotein</keyword>
<proteinExistence type="inferred from homology"/>
<dbReference type="InterPro" id="IPR036188">
    <property type="entry name" value="FAD/NAD-bd_sf"/>
</dbReference>
<dbReference type="InterPro" id="IPR001763">
    <property type="entry name" value="Rhodanese-like_dom"/>
</dbReference>
<dbReference type="SMART" id="SM00450">
    <property type="entry name" value="RHOD"/>
    <property type="match status" value="1"/>
</dbReference>
<reference evidence="8 9" key="2">
    <citation type="journal article" date="2008" name="Science">
        <title>Environmental genomics reveals a single-species ecosystem deep within Earth.</title>
        <authorList>
            <person name="Chivian D."/>
            <person name="Brodie E.L."/>
            <person name="Alm E.J."/>
            <person name="Culley D.E."/>
            <person name="Dehal P.S."/>
            <person name="Desantis T.Z."/>
            <person name="Gihring T.M."/>
            <person name="Lapidus A."/>
            <person name="Lin L.H."/>
            <person name="Lowry S.R."/>
            <person name="Moser D.P."/>
            <person name="Richardson P.M."/>
            <person name="Southam G."/>
            <person name="Wanger G."/>
            <person name="Pratt L.M."/>
            <person name="Andersen G.L."/>
            <person name="Hazen T.C."/>
            <person name="Brockman F.J."/>
            <person name="Arkin A.P."/>
            <person name="Onstott T.C."/>
        </authorList>
    </citation>
    <scope>NUCLEOTIDE SEQUENCE [LARGE SCALE GENOMIC DNA]</scope>
    <source>
        <strain evidence="8 9">MP104C</strain>
    </source>
</reference>
<dbReference type="Pfam" id="PF07992">
    <property type="entry name" value="Pyr_redox_2"/>
    <property type="match status" value="1"/>
</dbReference>
<dbReference type="HOGENOM" id="CLU_003291_1_2_9"/>
<name>B1I127_DESAP</name>
<dbReference type="Proteomes" id="UP000008544">
    <property type="component" value="Chromosome"/>
</dbReference>
<evidence type="ECO:0000256" key="2">
    <source>
        <dbReference type="ARBA" id="ARBA00009130"/>
    </source>
</evidence>
<dbReference type="PANTHER" id="PTHR43429:SF1">
    <property type="entry name" value="NAD(P)H SULFUR OXIDOREDUCTASE (COA-DEPENDENT)"/>
    <property type="match status" value="1"/>
</dbReference>
<evidence type="ECO:0000256" key="1">
    <source>
        <dbReference type="ARBA" id="ARBA00001974"/>
    </source>
</evidence>
<dbReference type="AlphaFoldDB" id="B1I127"/>
<comment type="similarity">
    <text evidence="2">Belongs to the class-III pyridine nucleotide-disulfide oxidoreductase family.</text>
</comment>
<accession>B1I127</accession>